<protein>
    <submittedName>
        <fullName evidence="2">Uncharacterized protein</fullName>
    </submittedName>
</protein>
<dbReference type="AlphaFoldDB" id="A0A5E4C8U0"/>
<proteinExistence type="predicted"/>
<feature type="non-terminal residue" evidence="2">
    <location>
        <position position="75"/>
    </location>
</feature>
<evidence type="ECO:0000313" key="3">
    <source>
        <dbReference type="Proteomes" id="UP000335636"/>
    </source>
</evidence>
<reference evidence="2" key="1">
    <citation type="submission" date="2019-04" db="EMBL/GenBank/DDBJ databases">
        <authorList>
            <person name="Alioto T."/>
            <person name="Alioto T."/>
        </authorList>
    </citation>
    <scope>NUCLEOTIDE SEQUENCE [LARGE SCALE GENOMIC DNA]</scope>
</reference>
<dbReference type="Proteomes" id="UP000335636">
    <property type="component" value="Unassembled WGS sequence"/>
</dbReference>
<gene>
    <name evidence="2" type="ORF">MONAX_5E038686</name>
</gene>
<sequence length="75" mass="8274">KGELMGERTEERHRNKTCRLQHELGRAGSSARAEEGAVPSAVASGGAARGWRNHRRFAEGSGICSWLEKAERIWA</sequence>
<evidence type="ECO:0000313" key="2">
    <source>
        <dbReference type="EMBL" id="VTJ78248.1"/>
    </source>
</evidence>
<comment type="caution">
    <text evidence="2">The sequence shown here is derived from an EMBL/GenBank/DDBJ whole genome shotgun (WGS) entry which is preliminary data.</text>
</comment>
<feature type="region of interest" description="Disordered" evidence="1">
    <location>
        <begin position="23"/>
        <end position="49"/>
    </location>
</feature>
<feature type="non-terminal residue" evidence="2">
    <location>
        <position position="1"/>
    </location>
</feature>
<feature type="compositionally biased region" description="Low complexity" evidence="1">
    <location>
        <begin position="36"/>
        <end position="49"/>
    </location>
</feature>
<organism evidence="2 3">
    <name type="scientific">Marmota monax</name>
    <name type="common">Woodchuck</name>
    <dbReference type="NCBI Taxonomy" id="9995"/>
    <lineage>
        <taxon>Eukaryota</taxon>
        <taxon>Metazoa</taxon>
        <taxon>Chordata</taxon>
        <taxon>Craniata</taxon>
        <taxon>Vertebrata</taxon>
        <taxon>Euteleostomi</taxon>
        <taxon>Mammalia</taxon>
        <taxon>Eutheria</taxon>
        <taxon>Euarchontoglires</taxon>
        <taxon>Glires</taxon>
        <taxon>Rodentia</taxon>
        <taxon>Sciuromorpha</taxon>
        <taxon>Sciuridae</taxon>
        <taxon>Xerinae</taxon>
        <taxon>Marmotini</taxon>
        <taxon>Marmota</taxon>
    </lineage>
</organism>
<evidence type="ECO:0000256" key="1">
    <source>
        <dbReference type="SAM" id="MobiDB-lite"/>
    </source>
</evidence>
<dbReference type="EMBL" id="CABDUW010001053">
    <property type="protein sequence ID" value="VTJ78248.1"/>
    <property type="molecule type" value="Genomic_DNA"/>
</dbReference>
<keyword evidence="3" id="KW-1185">Reference proteome</keyword>
<accession>A0A5E4C8U0</accession>
<name>A0A5E4C8U0_MARMO</name>